<dbReference type="PANTHER" id="PTHR22911:SF103">
    <property type="entry name" value="BLR2811 PROTEIN"/>
    <property type="match status" value="1"/>
</dbReference>
<feature type="transmembrane region" description="Helical" evidence="1">
    <location>
        <begin position="208"/>
        <end position="227"/>
    </location>
</feature>
<feature type="transmembrane region" description="Helical" evidence="1">
    <location>
        <begin position="153"/>
        <end position="174"/>
    </location>
</feature>
<keyword evidence="1" id="KW-0472">Membrane</keyword>
<dbReference type="EMBL" id="FRCB01000001">
    <property type="protein sequence ID" value="SHL40332.1"/>
    <property type="molecule type" value="Genomic_DNA"/>
</dbReference>
<feature type="transmembrane region" description="Helical" evidence="1">
    <location>
        <begin position="264"/>
        <end position="282"/>
    </location>
</feature>
<keyword evidence="1" id="KW-0812">Transmembrane</keyword>
<evidence type="ECO:0000256" key="1">
    <source>
        <dbReference type="SAM" id="Phobius"/>
    </source>
</evidence>
<evidence type="ECO:0000313" key="4">
    <source>
        <dbReference type="Proteomes" id="UP000322545"/>
    </source>
</evidence>
<feature type="transmembrane region" description="Helical" evidence="1">
    <location>
        <begin position="239"/>
        <end position="258"/>
    </location>
</feature>
<feature type="transmembrane region" description="Helical" evidence="1">
    <location>
        <begin position="37"/>
        <end position="56"/>
    </location>
</feature>
<evidence type="ECO:0000313" key="3">
    <source>
        <dbReference type="EMBL" id="SHL40332.1"/>
    </source>
</evidence>
<evidence type="ECO:0000259" key="2">
    <source>
        <dbReference type="Pfam" id="PF00892"/>
    </source>
</evidence>
<accession>A0A1M7ACB7</accession>
<dbReference type="InterPro" id="IPR000620">
    <property type="entry name" value="EamA_dom"/>
</dbReference>
<protein>
    <submittedName>
        <fullName evidence="3">Permease of the drug/metabolite transporter (DMT) superfamily</fullName>
    </submittedName>
</protein>
<feature type="transmembrane region" description="Helical" evidence="1">
    <location>
        <begin position="76"/>
        <end position="95"/>
    </location>
</feature>
<sequence>MTEQNTRLGILLMVATTFIFAVQDGISRHLAGEYNVLMVVMIRYWFFAAFVIAVAARKAGGLRAAARTEQPLMQGFRALLLVTEICVMIFGFTMLGLVESHAVFACYPLLIAALSGPVLGERVGWRRWLAIGVGFVGVTIILKPGFGVFQIEAAVPLMAALMFALYGLLTRYVARKDSAATSFFWTGTVGSVAMTAVGLWFWEPMSRPDWVWMAALCVTGALGHYTLIKCYEVAEASSVQPFAYLQLVFASTLGILVFSETIEMNVALGAALIVGAGLFTLWRQRQAR</sequence>
<dbReference type="SUPFAM" id="SSF103481">
    <property type="entry name" value="Multidrug resistance efflux transporter EmrE"/>
    <property type="match status" value="2"/>
</dbReference>
<proteinExistence type="predicted"/>
<dbReference type="InterPro" id="IPR037185">
    <property type="entry name" value="EmrE-like"/>
</dbReference>
<dbReference type="GO" id="GO:0016020">
    <property type="term" value="C:membrane"/>
    <property type="evidence" value="ECO:0007669"/>
    <property type="project" value="InterPro"/>
</dbReference>
<feature type="domain" description="EamA" evidence="2">
    <location>
        <begin position="157"/>
        <end position="280"/>
    </location>
</feature>
<dbReference type="AlphaFoldDB" id="A0A1M7ACB7"/>
<dbReference type="PANTHER" id="PTHR22911">
    <property type="entry name" value="ACYL-MALONYL CONDENSING ENZYME-RELATED"/>
    <property type="match status" value="1"/>
</dbReference>
<feature type="transmembrane region" description="Helical" evidence="1">
    <location>
        <begin position="128"/>
        <end position="147"/>
    </location>
</feature>
<dbReference type="RefSeq" id="WP_149777967.1">
    <property type="nucleotide sequence ID" value="NZ_FRCB01000001.1"/>
</dbReference>
<name>A0A1M7ACB7_9RHOB</name>
<feature type="domain" description="EamA" evidence="2">
    <location>
        <begin position="8"/>
        <end position="142"/>
    </location>
</feature>
<gene>
    <name evidence="3" type="ORF">SAMN05443432_101391</name>
</gene>
<feature type="transmembrane region" description="Helical" evidence="1">
    <location>
        <begin position="101"/>
        <end position="119"/>
    </location>
</feature>
<dbReference type="Pfam" id="PF00892">
    <property type="entry name" value="EamA"/>
    <property type="match status" value="2"/>
</dbReference>
<keyword evidence="1" id="KW-1133">Transmembrane helix</keyword>
<feature type="transmembrane region" description="Helical" evidence="1">
    <location>
        <begin position="183"/>
        <end position="202"/>
    </location>
</feature>
<keyword evidence="4" id="KW-1185">Reference proteome</keyword>
<organism evidence="3 4">
    <name type="scientific">Roseovarius litoreus</name>
    <dbReference type="NCBI Taxonomy" id="1155722"/>
    <lineage>
        <taxon>Bacteria</taxon>
        <taxon>Pseudomonadati</taxon>
        <taxon>Pseudomonadota</taxon>
        <taxon>Alphaproteobacteria</taxon>
        <taxon>Rhodobacterales</taxon>
        <taxon>Roseobacteraceae</taxon>
        <taxon>Roseovarius</taxon>
    </lineage>
</organism>
<reference evidence="3 4" key="1">
    <citation type="submission" date="2016-11" db="EMBL/GenBank/DDBJ databases">
        <authorList>
            <person name="Varghese N."/>
            <person name="Submissions S."/>
        </authorList>
    </citation>
    <scope>NUCLEOTIDE SEQUENCE [LARGE SCALE GENOMIC DNA]</scope>
    <source>
        <strain evidence="3 4">DSM 28249</strain>
    </source>
</reference>
<dbReference type="Proteomes" id="UP000322545">
    <property type="component" value="Unassembled WGS sequence"/>
</dbReference>